<dbReference type="EMBL" id="PNGT01000002">
    <property type="protein sequence ID" value="PMC52934.1"/>
    <property type="molecule type" value="Genomic_DNA"/>
</dbReference>
<feature type="domain" description="DUF7768" evidence="1">
    <location>
        <begin position="18"/>
        <end position="114"/>
    </location>
</feature>
<dbReference type="Gene3D" id="3.40.50.10400">
    <property type="entry name" value="Hypothetical protein PA1492"/>
    <property type="match status" value="1"/>
</dbReference>
<dbReference type="AlphaFoldDB" id="A0A2N6SG65"/>
<reference evidence="2 3" key="1">
    <citation type="submission" date="2017-09" db="EMBL/GenBank/DDBJ databases">
        <title>Bacterial strain isolated from the female urinary microbiota.</title>
        <authorList>
            <person name="Thomas-White K."/>
            <person name="Kumar N."/>
            <person name="Forster S."/>
            <person name="Putonti C."/>
            <person name="Lawley T."/>
            <person name="Wolfe A.J."/>
        </authorList>
    </citation>
    <scope>NUCLEOTIDE SEQUENCE [LARGE SCALE GENOMIC DNA]</scope>
    <source>
        <strain evidence="2 3">UMB0186</strain>
    </source>
</reference>
<sequence length="118" mass="13558">MSKSQRKIKEEKKDAYKPLVYICAPYRGDIEANIKKAIKLGRLAYIEGNIPIIPHVLFSFMDDSNEVDRKNAMFADIILLGKCSEIWVLGDNITEGMKVEIDVAKKHHKTIKYFTEVK</sequence>
<dbReference type="RefSeq" id="WP_102189612.1">
    <property type="nucleotide sequence ID" value="NZ_CAUUTG010000008.1"/>
</dbReference>
<dbReference type="Pfam" id="PF24963">
    <property type="entry name" value="DUF7768"/>
    <property type="match status" value="1"/>
</dbReference>
<dbReference type="InterPro" id="IPR056670">
    <property type="entry name" value="DUF7768"/>
</dbReference>
<accession>A0A2N6SG65</accession>
<evidence type="ECO:0000259" key="1">
    <source>
        <dbReference type="Pfam" id="PF24963"/>
    </source>
</evidence>
<organism evidence="2 3">
    <name type="scientific">Gemella sanguinis</name>
    <dbReference type="NCBI Taxonomy" id="84135"/>
    <lineage>
        <taxon>Bacteria</taxon>
        <taxon>Bacillati</taxon>
        <taxon>Bacillota</taxon>
        <taxon>Bacilli</taxon>
        <taxon>Bacillales</taxon>
        <taxon>Gemellaceae</taxon>
        <taxon>Gemella</taxon>
    </lineage>
</organism>
<protein>
    <recommendedName>
        <fullName evidence="1">DUF7768 domain-containing protein</fullName>
    </recommendedName>
</protein>
<comment type="caution">
    <text evidence="2">The sequence shown here is derived from an EMBL/GenBank/DDBJ whole genome shotgun (WGS) entry which is preliminary data.</text>
</comment>
<evidence type="ECO:0000313" key="2">
    <source>
        <dbReference type="EMBL" id="PMC52934.1"/>
    </source>
</evidence>
<name>A0A2N6SG65_9BACL</name>
<proteinExistence type="predicted"/>
<gene>
    <name evidence="2" type="ORF">CJ218_03310</name>
</gene>
<evidence type="ECO:0000313" key="3">
    <source>
        <dbReference type="Proteomes" id="UP000235670"/>
    </source>
</evidence>
<dbReference type="OrthoDB" id="9807423at2"/>
<dbReference type="Proteomes" id="UP000235670">
    <property type="component" value="Unassembled WGS sequence"/>
</dbReference>
<dbReference type="STRING" id="84135.GCA_001052115_00747"/>